<evidence type="ECO:0000256" key="4">
    <source>
        <dbReference type="ARBA" id="ARBA00023136"/>
    </source>
</evidence>
<evidence type="ECO:0000256" key="3">
    <source>
        <dbReference type="ARBA" id="ARBA00022989"/>
    </source>
</evidence>
<accession>A0ABT3GKN9</accession>
<evidence type="ECO:0000256" key="5">
    <source>
        <dbReference type="SAM" id="Phobius"/>
    </source>
</evidence>
<dbReference type="RefSeq" id="WP_264488131.1">
    <property type="nucleotide sequence ID" value="NZ_JAPDDT010000006.1"/>
</dbReference>
<keyword evidence="4 5" id="KW-0472">Membrane</keyword>
<evidence type="ECO:0000256" key="2">
    <source>
        <dbReference type="ARBA" id="ARBA00022692"/>
    </source>
</evidence>
<proteinExistence type="predicted"/>
<comment type="caution">
    <text evidence="6">The sequence shown here is derived from an EMBL/GenBank/DDBJ whole genome shotgun (WGS) entry which is preliminary data.</text>
</comment>
<evidence type="ECO:0000256" key="1">
    <source>
        <dbReference type="ARBA" id="ARBA00004141"/>
    </source>
</evidence>
<keyword evidence="7" id="KW-1185">Reference proteome</keyword>
<keyword evidence="2 5" id="KW-0812">Transmembrane</keyword>
<reference evidence="6 7" key="1">
    <citation type="submission" date="2022-10" db="EMBL/GenBank/DDBJ databases">
        <title>Luteolibacter arcticus strain CCTCC AB 2014275, whole genome shotgun sequencing project.</title>
        <authorList>
            <person name="Zhao G."/>
            <person name="Shen L."/>
        </authorList>
    </citation>
    <scope>NUCLEOTIDE SEQUENCE [LARGE SCALE GENOMIC DNA]</scope>
    <source>
        <strain evidence="6 7">CCTCC AB 2014275</strain>
    </source>
</reference>
<dbReference type="Pfam" id="PF13564">
    <property type="entry name" value="DoxX_2"/>
    <property type="match status" value="1"/>
</dbReference>
<dbReference type="Proteomes" id="UP001320876">
    <property type="component" value="Unassembled WGS sequence"/>
</dbReference>
<name>A0ABT3GKN9_9BACT</name>
<evidence type="ECO:0000313" key="6">
    <source>
        <dbReference type="EMBL" id="MCW1924026.1"/>
    </source>
</evidence>
<dbReference type="EMBL" id="JAPDDT010000006">
    <property type="protein sequence ID" value="MCW1924026.1"/>
    <property type="molecule type" value="Genomic_DNA"/>
</dbReference>
<feature type="transmembrane region" description="Helical" evidence="5">
    <location>
        <begin position="69"/>
        <end position="93"/>
    </location>
</feature>
<keyword evidence="3 5" id="KW-1133">Transmembrane helix</keyword>
<feature type="transmembrane region" description="Helical" evidence="5">
    <location>
        <begin position="113"/>
        <end position="133"/>
    </location>
</feature>
<comment type="subcellular location">
    <subcellularLocation>
        <location evidence="1">Membrane</location>
        <topology evidence="1">Multi-pass membrane protein</topology>
    </subcellularLocation>
</comment>
<dbReference type="InterPro" id="IPR032808">
    <property type="entry name" value="DoxX"/>
</dbReference>
<evidence type="ECO:0000313" key="7">
    <source>
        <dbReference type="Proteomes" id="UP001320876"/>
    </source>
</evidence>
<gene>
    <name evidence="6" type="ORF">OKA05_15770</name>
</gene>
<protein>
    <submittedName>
        <fullName evidence="6">DoxX family protein</fullName>
    </submittedName>
</protein>
<sequence>MVVIMNQDSIPQLSGQGAPAFKAMPRTATVIKSLVVLFLAFDGITKVLRVKPVMEACQKMGISPEMANGIGLLLLVCTAFYVVPRTSILGAVLLTGYLGGAAATHVLQRTGSFPVVFAVGFGVLAWLGLLLRYPSIAGWMLKRP</sequence>
<organism evidence="6 7">
    <name type="scientific">Luteolibacter arcticus</name>
    <dbReference type="NCBI Taxonomy" id="1581411"/>
    <lineage>
        <taxon>Bacteria</taxon>
        <taxon>Pseudomonadati</taxon>
        <taxon>Verrucomicrobiota</taxon>
        <taxon>Verrucomicrobiia</taxon>
        <taxon>Verrucomicrobiales</taxon>
        <taxon>Verrucomicrobiaceae</taxon>
        <taxon>Luteolibacter</taxon>
    </lineage>
</organism>